<accession>A0A8S3CVT1</accession>
<reference evidence="5" key="1">
    <citation type="submission" date="2021-02" db="EMBL/GenBank/DDBJ databases">
        <authorList>
            <person name="Nowell W R."/>
        </authorList>
    </citation>
    <scope>NUCLEOTIDE SEQUENCE</scope>
</reference>
<dbReference type="EMBL" id="CAJOBJ010189507">
    <property type="protein sequence ID" value="CAF4948303.1"/>
    <property type="molecule type" value="Genomic_DNA"/>
</dbReference>
<feature type="region of interest" description="Disordered" evidence="1">
    <location>
        <begin position="1"/>
        <end position="58"/>
    </location>
</feature>
<gene>
    <name evidence="2" type="ORF">BYL167_LOCUS37545</name>
    <name evidence="3" type="ORF">BYL167_LOCUS48584</name>
    <name evidence="4" type="ORF">GIL414_LOCUS54173</name>
    <name evidence="6" type="ORF">GIL414_LOCUS56953</name>
    <name evidence="5" type="ORF">SMN809_LOCUS54394</name>
</gene>
<evidence type="ECO:0000313" key="2">
    <source>
        <dbReference type="EMBL" id="CAF4537320.1"/>
    </source>
</evidence>
<evidence type="ECO:0000256" key="1">
    <source>
        <dbReference type="SAM" id="MobiDB-lite"/>
    </source>
</evidence>
<evidence type="ECO:0000313" key="7">
    <source>
        <dbReference type="Proteomes" id="UP000676336"/>
    </source>
</evidence>
<feature type="non-terminal residue" evidence="5">
    <location>
        <position position="1"/>
    </location>
</feature>
<evidence type="ECO:0000313" key="5">
    <source>
        <dbReference type="EMBL" id="CAF4956479.1"/>
    </source>
</evidence>
<name>A0A8S3CVT1_9BILA</name>
<dbReference type="EMBL" id="CAJOBH010142369">
    <property type="protein sequence ID" value="CAF4811524.1"/>
    <property type="molecule type" value="Genomic_DNA"/>
</dbReference>
<dbReference type="EMBL" id="CAJOBJ010205669">
    <property type="protein sequence ID" value="CAF4996097.1"/>
    <property type="molecule type" value="Genomic_DNA"/>
</dbReference>
<dbReference type="Proteomes" id="UP000676336">
    <property type="component" value="Unassembled WGS sequence"/>
</dbReference>
<dbReference type="AlphaFoldDB" id="A0A8S3CVT1"/>
<sequence>SSVPSSNILQQYPSTIPTSSSSLSSSPSSTRTRTNTDSLLPSSSTTTMISNDNLNEQTDEISLHDIDTNIDSSLTVQSSV</sequence>
<organism evidence="5 7">
    <name type="scientific">Rotaria magnacalcarata</name>
    <dbReference type="NCBI Taxonomy" id="392030"/>
    <lineage>
        <taxon>Eukaryota</taxon>
        <taxon>Metazoa</taxon>
        <taxon>Spiralia</taxon>
        <taxon>Gnathifera</taxon>
        <taxon>Rotifera</taxon>
        <taxon>Eurotatoria</taxon>
        <taxon>Bdelloidea</taxon>
        <taxon>Philodinida</taxon>
        <taxon>Philodinidae</taxon>
        <taxon>Rotaria</taxon>
    </lineage>
</organism>
<evidence type="ECO:0000313" key="6">
    <source>
        <dbReference type="EMBL" id="CAF4996097.1"/>
    </source>
</evidence>
<evidence type="ECO:0000313" key="4">
    <source>
        <dbReference type="EMBL" id="CAF4948303.1"/>
    </source>
</evidence>
<dbReference type="EMBL" id="CAJOBH010085355">
    <property type="protein sequence ID" value="CAF4537320.1"/>
    <property type="molecule type" value="Genomic_DNA"/>
</dbReference>
<proteinExistence type="predicted"/>
<feature type="compositionally biased region" description="Polar residues" evidence="1">
    <location>
        <begin position="1"/>
        <end position="12"/>
    </location>
</feature>
<dbReference type="Proteomes" id="UP000681967">
    <property type="component" value="Unassembled WGS sequence"/>
</dbReference>
<feature type="non-terminal residue" evidence="5">
    <location>
        <position position="80"/>
    </location>
</feature>
<dbReference type="EMBL" id="CAJOBI010189495">
    <property type="protein sequence ID" value="CAF4956479.1"/>
    <property type="molecule type" value="Genomic_DNA"/>
</dbReference>
<dbReference type="Proteomes" id="UP000681720">
    <property type="component" value="Unassembled WGS sequence"/>
</dbReference>
<evidence type="ECO:0000313" key="3">
    <source>
        <dbReference type="EMBL" id="CAF4811524.1"/>
    </source>
</evidence>
<feature type="compositionally biased region" description="Low complexity" evidence="1">
    <location>
        <begin position="13"/>
        <end position="50"/>
    </location>
</feature>
<comment type="caution">
    <text evidence="5">The sequence shown here is derived from an EMBL/GenBank/DDBJ whole genome shotgun (WGS) entry which is preliminary data.</text>
</comment>
<protein>
    <submittedName>
        <fullName evidence="5">Uncharacterized protein</fullName>
    </submittedName>
</protein>